<dbReference type="PATRIC" id="fig|1316928.3.peg.3144"/>
<dbReference type="EMBL" id="AQPW01000019">
    <property type="protein sequence ID" value="EON31866.1"/>
    <property type="molecule type" value="Genomic_DNA"/>
</dbReference>
<dbReference type="AlphaFoldDB" id="R7Y765"/>
<organism evidence="2 3">
    <name type="scientific">Gordonia terrae C-6</name>
    <dbReference type="NCBI Taxonomy" id="1316928"/>
    <lineage>
        <taxon>Bacteria</taxon>
        <taxon>Bacillati</taxon>
        <taxon>Actinomycetota</taxon>
        <taxon>Actinomycetes</taxon>
        <taxon>Mycobacteriales</taxon>
        <taxon>Gordoniaceae</taxon>
        <taxon>Gordonia</taxon>
    </lineage>
</organism>
<feature type="domain" description="Mycothiol-dependent maleylpyruvate isomerase metal-binding" evidence="1">
    <location>
        <begin position="13"/>
        <end position="126"/>
    </location>
</feature>
<dbReference type="InterPro" id="IPR024344">
    <property type="entry name" value="MDMPI_metal-binding"/>
</dbReference>
<accession>R7Y765</accession>
<name>R7Y765_9ACTN</name>
<proteinExistence type="predicted"/>
<dbReference type="NCBIfam" id="TIGR03083">
    <property type="entry name" value="maleylpyruvate isomerase family mycothiol-dependent enzyme"/>
    <property type="match status" value="1"/>
</dbReference>
<evidence type="ECO:0000259" key="1">
    <source>
        <dbReference type="Pfam" id="PF11716"/>
    </source>
</evidence>
<dbReference type="OrthoDB" id="5185819at2"/>
<gene>
    <name evidence="2" type="ORF">GTC6_15581</name>
</gene>
<dbReference type="GO" id="GO:0046872">
    <property type="term" value="F:metal ion binding"/>
    <property type="evidence" value="ECO:0007669"/>
    <property type="project" value="InterPro"/>
</dbReference>
<dbReference type="InterPro" id="IPR034660">
    <property type="entry name" value="DinB/YfiT-like"/>
</dbReference>
<dbReference type="Proteomes" id="UP000013569">
    <property type="component" value="Unassembled WGS sequence"/>
</dbReference>
<reference evidence="2 3" key="1">
    <citation type="journal article" date="2013" name="Genome Announc.">
        <title>Draft Genome Sequence of a Benzothiophene-Desulfurizing Bacterium, Gordona terrae Strain C-6.</title>
        <authorList>
            <person name="Wang W."/>
            <person name="Ma T."/>
            <person name="Ren Y."/>
            <person name="Li G."/>
        </authorList>
    </citation>
    <scope>NUCLEOTIDE SEQUENCE [LARGE SCALE GENOMIC DNA]</scope>
    <source>
        <strain evidence="2 3">C-6</strain>
    </source>
</reference>
<sequence length="203" mass="21285">MTIADLSAGARHREVTAGFADVIADVSDWNAPTPVDGWVARDVVAHLVDWFTGFLAAGGVELPAGPAVADDPGAAWSAHTAGVQALLDGPPAENAFSHPMAGEHRLADAIDRFYTADVYMHTWDLARSQGATPDLDPVFAEQLLAGMAPIDDILRSSGQYGPKVEVGADADAVSRLMGFIGRDPTWTPAAADSDDAHALRNAE</sequence>
<protein>
    <recommendedName>
        <fullName evidence="1">Mycothiol-dependent maleylpyruvate isomerase metal-binding domain-containing protein</fullName>
    </recommendedName>
</protein>
<dbReference type="Pfam" id="PF11716">
    <property type="entry name" value="MDMPI_N"/>
    <property type="match status" value="1"/>
</dbReference>
<comment type="caution">
    <text evidence="2">The sequence shown here is derived from an EMBL/GenBank/DDBJ whole genome shotgun (WGS) entry which is preliminary data.</text>
</comment>
<dbReference type="InterPro" id="IPR017517">
    <property type="entry name" value="Maleyloyr_isom"/>
</dbReference>
<dbReference type="SUPFAM" id="SSF109854">
    <property type="entry name" value="DinB/YfiT-like putative metalloenzymes"/>
    <property type="match status" value="1"/>
</dbReference>
<evidence type="ECO:0000313" key="2">
    <source>
        <dbReference type="EMBL" id="EON31866.1"/>
    </source>
</evidence>
<evidence type="ECO:0000313" key="3">
    <source>
        <dbReference type="Proteomes" id="UP000013569"/>
    </source>
</evidence>
<dbReference type="RefSeq" id="WP_010843520.1">
    <property type="nucleotide sequence ID" value="NZ_AQPW01000019.1"/>
</dbReference>